<organism evidence="2 3">
    <name type="scientific">Meloidogyne floridensis</name>
    <dbReference type="NCBI Taxonomy" id="298350"/>
    <lineage>
        <taxon>Eukaryota</taxon>
        <taxon>Metazoa</taxon>
        <taxon>Ecdysozoa</taxon>
        <taxon>Nematoda</taxon>
        <taxon>Chromadorea</taxon>
        <taxon>Rhabditida</taxon>
        <taxon>Tylenchina</taxon>
        <taxon>Tylenchomorpha</taxon>
        <taxon>Tylenchoidea</taxon>
        <taxon>Meloidogynidae</taxon>
        <taxon>Meloidogyninae</taxon>
        <taxon>Meloidogyne</taxon>
    </lineage>
</organism>
<keyword evidence="1" id="KW-0732">Signal</keyword>
<protein>
    <submittedName>
        <fullName evidence="3">Phospholipase B-like</fullName>
    </submittedName>
</protein>
<sequence>MLFHQFIFTNLLLFFIENLSQSVNGMHHRPSGSRMKSGLPHLREPPNLKNFNIVDLSLLIRILNTIEVNPMNITNMPIRDTFLQIGGGILGVIYNNWQGDQEILLTIQKFNAVLEHFEVTLNRHFDAINLSRDDNIGFIYERLTDYGQFMGENFELFLNNLGFEMNENGFPIPRHLADQEIQYFIQVLRNPTQHERNLFILYQLFTLTRRLVQMFVYNGFAGSYLDLFTQSEYDLRANSLYNKLEQLYVFTSLQNYPSVNIDGQYVREILLYELEQNEGDIQTSYNPTFEVPLFSDELRMQDWQKNMLSNIIANSDDLYFIYYSINNQDLQAKLQEQVINGYLLETFHTFGYNPDSTEMTAFGAGFIPPQFRHFSAQVQFCLF</sequence>
<dbReference type="AlphaFoldDB" id="A0A915NQW4"/>
<dbReference type="WBParaSite" id="scf7180000420070.g4682">
    <property type="protein sequence ID" value="scf7180000420070.g4682"/>
    <property type="gene ID" value="scf7180000420070.g4682"/>
</dbReference>
<keyword evidence="2" id="KW-1185">Reference proteome</keyword>
<proteinExistence type="predicted"/>
<reference evidence="3" key="1">
    <citation type="submission" date="2022-11" db="UniProtKB">
        <authorList>
            <consortium name="WormBaseParasite"/>
        </authorList>
    </citation>
    <scope>IDENTIFICATION</scope>
</reference>
<name>A0A915NQW4_9BILA</name>
<evidence type="ECO:0000313" key="2">
    <source>
        <dbReference type="Proteomes" id="UP000887560"/>
    </source>
</evidence>
<feature type="chain" id="PRO_5037263563" evidence="1">
    <location>
        <begin position="23"/>
        <end position="383"/>
    </location>
</feature>
<feature type="signal peptide" evidence="1">
    <location>
        <begin position="1"/>
        <end position="22"/>
    </location>
</feature>
<evidence type="ECO:0000256" key="1">
    <source>
        <dbReference type="SAM" id="SignalP"/>
    </source>
</evidence>
<evidence type="ECO:0000313" key="3">
    <source>
        <dbReference type="WBParaSite" id="scf7180000420070.g4682"/>
    </source>
</evidence>
<dbReference type="Proteomes" id="UP000887560">
    <property type="component" value="Unplaced"/>
</dbReference>
<accession>A0A915NQW4</accession>